<comment type="caution">
    <text evidence="2">The sequence shown here is derived from an EMBL/GenBank/DDBJ whole genome shotgun (WGS) entry which is preliminary data.</text>
</comment>
<sequence>MSARFPLGAVPTGAGRTHFLVWAPRARSVSVRLERPPPRNVALTPSGEGYFSGEVDHCGPGDRYRYVLEGRRALADPASRRQPLGVEGPSEVITDKPVEVPGRWGSGRPLPEYVFYELHVGCFSASGTFAGVVPRLASLRDLGITAVELMPVSPFPGRRNWGYDGVFPYGVQETYGGPGELKALVRALHARGLAAVLDVVFNHLGPEGNVLDAFGPYFTDAHRSPWGRGINFDGPESEPVRRYFRECALRFLEEFSFDALRLDAVHAIVDRSAVPFLEELQQAVGSLSRRLGRRLFLVAESDLNDPRILPAPEPGRLRD</sequence>
<name>T1BLB7_9ZZZZ</name>
<dbReference type="InterPro" id="IPR004193">
    <property type="entry name" value="Glyco_hydro_13_N"/>
</dbReference>
<dbReference type="CDD" id="cd02853">
    <property type="entry name" value="E_set_MTHase_like_N"/>
    <property type="match status" value="1"/>
</dbReference>
<reference evidence="2" key="1">
    <citation type="submission" date="2013-08" db="EMBL/GenBank/DDBJ databases">
        <authorList>
            <person name="Mendez C."/>
            <person name="Richter M."/>
            <person name="Ferrer M."/>
            <person name="Sanchez J."/>
        </authorList>
    </citation>
    <scope>NUCLEOTIDE SEQUENCE</scope>
</reference>
<dbReference type="GO" id="GO:0005975">
    <property type="term" value="P:carbohydrate metabolic process"/>
    <property type="evidence" value="ECO:0007669"/>
    <property type="project" value="InterPro"/>
</dbReference>
<dbReference type="SUPFAM" id="SSF81296">
    <property type="entry name" value="E set domains"/>
    <property type="match status" value="1"/>
</dbReference>
<accession>T1BLB7</accession>
<proteinExistence type="predicted"/>
<dbReference type="Pfam" id="PF00128">
    <property type="entry name" value="Alpha-amylase"/>
    <property type="match status" value="1"/>
</dbReference>
<dbReference type="AlphaFoldDB" id="T1BLB7"/>
<dbReference type="InterPro" id="IPR014756">
    <property type="entry name" value="Ig_E-set"/>
</dbReference>
<gene>
    <name evidence="2" type="ORF">B1B_09527</name>
</gene>
<dbReference type="SUPFAM" id="SSF51445">
    <property type="entry name" value="(Trans)glycosidases"/>
    <property type="match status" value="1"/>
</dbReference>
<organism evidence="2">
    <name type="scientific">mine drainage metagenome</name>
    <dbReference type="NCBI Taxonomy" id="410659"/>
    <lineage>
        <taxon>unclassified sequences</taxon>
        <taxon>metagenomes</taxon>
        <taxon>ecological metagenomes</taxon>
    </lineage>
</organism>
<protein>
    <submittedName>
        <fullName evidence="2">Maltooligosyltrehalose trehalohydrolase</fullName>
    </submittedName>
</protein>
<dbReference type="InterPro" id="IPR013783">
    <property type="entry name" value="Ig-like_fold"/>
</dbReference>
<dbReference type="InterPro" id="IPR017853">
    <property type="entry name" value="GH"/>
</dbReference>
<dbReference type="PANTHER" id="PTHR43651">
    <property type="entry name" value="1,4-ALPHA-GLUCAN-BRANCHING ENZYME"/>
    <property type="match status" value="1"/>
</dbReference>
<dbReference type="SMART" id="SM00642">
    <property type="entry name" value="Aamy"/>
    <property type="match status" value="1"/>
</dbReference>
<keyword evidence="2" id="KW-0378">Hydrolase</keyword>
<dbReference type="GO" id="GO:0004553">
    <property type="term" value="F:hydrolase activity, hydrolyzing O-glycosyl compounds"/>
    <property type="evidence" value="ECO:0007669"/>
    <property type="project" value="InterPro"/>
</dbReference>
<dbReference type="Pfam" id="PF02922">
    <property type="entry name" value="CBM_48"/>
    <property type="match status" value="1"/>
</dbReference>
<reference evidence="2" key="2">
    <citation type="journal article" date="2014" name="ISME J.">
        <title>Microbial stratification in low pH oxic and suboxic macroscopic growths along an acid mine drainage.</title>
        <authorList>
            <person name="Mendez-Garcia C."/>
            <person name="Mesa V."/>
            <person name="Sprenger R.R."/>
            <person name="Richter M."/>
            <person name="Diez M.S."/>
            <person name="Solano J."/>
            <person name="Bargiela R."/>
            <person name="Golyshina O.V."/>
            <person name="Manteca A."/>
            <person name="Ramos J.L."/>
            <person name="Gallego J.R."/>
            <person name="Llorente I."/>
            <person name="Martins Dos Santos V.A."/>
            <person name="Jensen O.N."/>
            <person name="Pelaez A.I."/>
            <person name="Sanchez J."/>
            <person name="Ferrer M."/>
        </authorList>
    </citation>
    <scope>NUCLEOTIDE SEQUENCE</scope>
</reference>
<dbReference type="Gene3D" id="3.20.20.80">
    <property type="entry name" value="Glycosidases"/>
    <property type="match status" value="1"/>
</dbReference>
<dbReference type="Gene3D" id="2.60.40.10">
    <property type="entry name" value="Immunoglobulins"/>
    <property type="match status" value="1"/>
</dbReference>
<feature type="domain" description="Glycosyl hydrolase family 13 catalytic" evidence="1">
    <location>
        <begin position="117"/>
        <end position="316"/>
    </location>
</feature>
<feature type="non-terminal residue" evidence="2">
    <location>
        <position position="319"/>
    </location>
</feature>
<dbReference type="EMBL" id="AUZY01006318">
    <property type="protein sequence ID" value="EQD54750.1"/>
    <property type="molecule type" value="Genomic_DNA"/>
</dbReference>
<dbReference type="CDD" id="cd11325">
    <property type="entry name" value="AmyAc_GTHase"/>
    <property type="match status" value="1"/>
</dbReference>
<dbReference type="InterPro" id="IPR006047">
    <property type="entry name" value="GH13_cat_dom"/>
</dbReference>
<evidence type="ECO:0000313" key="2">
    <source>
        <dbReference type="EMBL" id="EQD54750.1"/>
    </source>
</evidence>
<evidence type="ECO:0000259" key="1">
    <source>
        <dbReference type="SMART" id="SM00642"/>
    </source>
</evidence>
<dbReference type="PANTHER" id="PTHR43651:SF11">
    <property type="entry name" value="MALTO-OLIGOSYLTREHALOSE TREHALOHYDROLASE"/>
    <property type="match status" value="1"/>
</dbReference>